<dbReference type="PROSITE" id="PS50994">
    <property type="entry name" value="INTEGRASE"/>
    <property type="match status" value="1"/>
</dbReference>
<sequence>MITVEDWALIRRLHLAEGESMRSIAARLGISRNTVAKAVSAEGPPTYVRAPQDSGIKAVEPAIRALLRENPRMPATVLAERVGWSGSPAWFRENVARIRPEYAPADPADRISYEPGDQAQCDLWFPEVRIPVGGGKPRVLPVLVMVSSHSRFIMARMIPSRMTGDLLAGMWELLGSLGAVPRRLIWDNESGIGRRNSYAAGVAAFAGVLATRIVQVKPYDPESKGVVERANQFLETSFLPGRTFTSPEDFNAQLGQWLPRANARLVRRTGARPSELIRQDKAAMLGLPPVPPVTGFAARVRLPRDYYVRMGSNDYSVYPQAIGRFVDVTADLETVTISLDGRCVGNHKRSWGAGLTITDPDHVEAARTMRKAFQNPAPVANTAGLRDLADYDRAFGVVLDDGQVA</sequence>
<dbReference type="Pfam" id="PF00665">
    <property type="entry name" value="rve"/>
    <property type="match status" value="1"/>
</dbReference>
<accession>A0A328HHV3</accession>
<dbReference type="RefSeq" id="WP_111903583.1">
    <property type="nucleotide sequence ID" value="NZ_QLNP01000067.1"/>
</dbReference>
<evidence type="ECO:0000256" key="1">
    <source>
        <dbReference type="ARBA" id="ARBA00009277"/>
    </source>
</evidence>
<proteinExistence type="inferred from homology"/>
<evidence type="ECO:0000313" key="4">
    <source>
        <dbReference type="Proteomes" id="UP000249166"/>
    </source>
</evidence>
<dbReference type="Gene3D" id="3.30.420.10">
    <property type="entry name" value="Ribonuclease H-like superfamily/Ribonuclease H"/>
    <property type="match status" value="1"/>
</dbReference>
<dbReference type="InterPro" id="IPR001584">
    <property type="entry name" value="Integrase_cat-core"/>
</dbReference>
<reference evidence="3 4" key="1">
    <citation type="submission" date="2018-04" db="EMBL/GenBank/DDBJ databases">
        <title>Bacteria isolated from cave deposits of Manipur.</title>
        <authorList>
            <person name="Sahoo D."/>
            <person name="Sarangthem I."/>
            <person name="Nandeibam J."/>
        </authorList>
    </citation>
    <scope>NUCLEOTIDE SEQUENCE [LARGE SCALE GENOMIC DNA]</scope>
    <source>
        <strain evidence="4">mrc11</strain>
    </source>
</reference>
<dbReference type="PANTHER" id="PTHR35004">
    <property type="entry name" value="TRANSPOSASE RV3428C-RELATED"/>
    <property type="match status" value="1"/>
</dbReference>
<dbReference type="InterPro" id="IPR012337">
    <property type="entry name" value="RNaseH-like_sf"/>
</dbReference>
<dbReference type="EMBL" id="QLNP01000067">
    <property type="protein sequence ID" value="RAM37734.1"/>
    <property type="molecule type" value="Genomic_DNA"/>
</dbReference>
<protein>
    <submittedName>
        <fullName evidence="3">IS21 family transposase</fullName>
    </submittedName>
</protein>
<dbReference type="Pfam" id="PF22483">
    <property type="entry name" value="Mu-transpos_C_2"/>
    <property type="match status" value="1"/>
</dbReference>
<dbReference type="SUPFAM" id="SSF46689">
    <property type="entry name" value="Homeodomain-like"/>
    <property type="match status" value="1"/>
</dbReference>
<dbReference type="GO" id="GO:0003676">
    <property type="term" value="F:nucleic acid binding"/>
    <property type="evidence" value="ECO:0007669"/>
    <property type="project" value="InterPro"/>
</dbReference>
<dbReference type="GO" id="GO:0015074">
    <property type="term" value="P:DNA integration"/>
    <property type="evidence" value="ECO:0007669"/>
    <property type="project" value="InterPro"/>
</dbReference>
<dbReference type="NCBIfam" id="NF033546">
    <property type="entry name" value="transpos_IS21"/>
    <property type="match status" value="1"/>
</dbReference>
<dbReference type="OrthoDB" id="3204032at2"/>
<dbReference type="AlphaFoldDB" id="A0A328HHV3"/>
<name>A0A328HHV3_ARTGO</name>
<evidence type="ECO:0000313" key="3">
    <source>
        <dbReference type="EMBL" id="RAM37734.1"/>
    </source>
</evidence>
<organism evidence="3 4">
    <name type="scientific">Arthrobacter globiformis</name>
    <dbReference type="NCBI Taxonomy" id="1665"/>
    <lineage>
        <taxon>Bacteria</taxon>
        <taxon>Bacillati</taxon>
        <taxon>Actinomycetota</taxon>
        <taxon>Actinomycetes</taxon>
        <taxon>Micrococcales</taxon>
        <taxon>Micrococcaceae</taxon>
        <taxon>Arthrobacter</taxon>
    </lineage>
</organism>
<dbReference type="PANTHER" id="PTHR35004:SF8">
    <property type="entry name" value="TRANSPOSASE RV3428C-RELATED"/>
    <property type="match status" value="1"/>
</dbReference>
<comment type="similarity">
    <text evidence="1">Belongs to the transposase IS21/IS408/IS1162 family.</text>
</comment>
<dbReference type="SUPFAM" id="SSF53098">
    <property type="entry name" value="Ribonuclease H-like"/>
    <property type="match status" value="1"/>
</dbReference>
<evidence type="ECO:0000259" key="2">
    <source>
        <dbReference type="PROSITE" id="PS50994"/>
    </source>
</evidence>
<gene>
    <name evidence="3" type="ORF">DBZ45_09040</name>
</gene>
<dbReference type="Proteomes" id="UP000249166">
    <property type="component" value="Unassembled WGS sequence"/>
</dbReference>
<dbReference type="InterPro" id="IPR009057">
    <property type="entry name" value="Homeodomain-like_sf"/>
</dbReference>
<dbReference type="Gene3D" id="1.10.10.60">
    <property type="entry name" value="Homeodomain-like"/>
    <property type="match status" value="1"/>
</dbReference>
<dbReference type="InterPro" id="IPR036397">
    <property type="entry name" value="RNaseH_sf"/>
</dbReference>
<dbReference type="InterPro" id="IPR054353">
    <property type="entry name" value="IstA-like_C"/>
</dbReference>
<comment type="caution">
    <text evidence="3">The sequence shown here is derived from an EMBL/GenBank/DDBJ whole genome shotgun (WGS) entry which is preliminary data.</text>
</comment>
<feature type="domain" description="Integrase catalytic" evidence="2">
    <location>
        <begin position="111"/>
        <end position="281"/>
    </location>
</feature>